<comment type="caution">
    <text evidence="2">The sequence shown here is derived from an EMBL/GenBank/DDBJ whole genome shotgun (WGS) entry which is preliminary data.</text>
</comment>
<organism evidence="2 3">
    <name type="scientific">Neptuniibacter caesariensis</name>
    <dbReference type="NCBI Taxonomy" id="207954"/>
    <lineage>
        <taxon>Bacteria</taxon>
        <taxon>Pseudomonadati</taxon>
        <taxon>Pseudomonadota</taxon>
        <taxon>Gammaproteobacteria</taxon>
        <taxon>Oceanospirillales</taxon>
        <taxon>Oceanospirillaceae</taxon>
        <taxon>Neptuniibacter</taxon>
    </lineage>
</organism>
<dbReference type="OrthoDB" id="6120396at2"/>
<accession>A0A7U8C591</accession>
<keyword evidence="3" id="KW-1185">Reference proteome</keyword>
<dbReference type="Proteomes" id="UP000002171">
    <property type="component" value="Unassembled WGS sequence"/>
</dbReference>
<dbReference type="EMBL" id="AAOW01000023">
    <property type="protein sequence ID" value="EAR60154.1"/>
    <property type="molecule type" value="Genomic_DNA"/>
</dbReference>
<name>A0A7U8C591_NEPCE</name>
<evidence type="ECO:0000313" key="3">
    <source>
        <dbReference type="Proteomes" id="UP000002171"/>
    </source>
</evidence>
<feature type="compositionally biased region" description="Basic and acidic residues" evidence="1">
    <location>
        <begin position="64"/>
        <end position="74"/>
    </location>
</feature>
<gene>
    <name evidence="2" type="ORF">MED92_08862</name>
</gene>
<sequence>MENACTLCYNLVLHNKPHSALKKISELKGSELYKCCCCYAYLHKHNHEWEIISGGDFMGSPKSKNRDFDRKEIEDSPANELPMTGTDQVTYR</sequence>
<evidence type="ECO:0000313" key="2">
    <source>
        <dbReference type="EMBL" id="EAR60154.1"/>
    </source>
</evidence>
<proteinExistence type="predicted"/>
<feature type="region of interest" description="Disordered" evidence="1">
    <location>
        <begin position="58"/>
        <end position="92"/>
    </location>
</feature>
<reference evidence="2 3" key="1">
    <citation type="submission" date="2006-02" db="EMBL/GenBank/DDBJ databases">
        <authorList>
            <person name="Pinhassi J."/>
            <person name="Pedros-Alio C."/>
            <person name="Ferriera S."/>
            <person name="Johnson J."/>
            <person name="Kravitz S."/>
            <person name="Halpern A."/>
            <person name="Remington K."/>
            <person name="Beeson K."/>
            <person name="Tran B."/>
            <person name="Rogers Y.-H."/>
            <person name="Friedman R."/>
            <person name="Venter J.C."/>
        </authorList>
    </citation>
    <scope>NUCLEOTIDE SEQUENCE [LARGE SCALE GENOMIC DNA]</scope>
    <source>
        <strain evidence="2 3">MED92</strain>
    </source>
</reference>
<dbReference type="AlphaFoldDB" id="A0A7U8C591"/>
<evidence type="ECO:0000256" key="1">
    <source>
        <dbReference type="SAM" id="MobiDB-lite"/>
    </source>
</evidence>
<protein>
    <submittedName>
        <fullName evidence="2">Uncharacterized protein</fullName>
    </submittedName>
</protein>
<dbReference type="RefSeq" id="WP_007019441.1">
    <property type="nucleotide sequence ID" value="NZ_CH724125.1"/>
</dbReference>